<gene>
    <name evidence="3" type="ORF">JJB74_08355</name>
</gene>
<dbReference type="AlphaFoldDB" id="A0A934SSV0"/>
<dbReference type="RefSeq" id="WP_200591345.1">
    <property type="nucleotide sequence ID" value="NZ_JAEPBG010000002.1"/>
</dbReference>
<reference evidence="3" key="1">
    <citation type="submission" date="2021-01" db="EMBL/GenBank/DDBJ databases">
        <title>Genome sequence of strain Noviherbaspirillum sp. DKR-6.</title>
        <authorList>
            <person name="Chaudhary D.K."/>
        </authorList>
    </citation>
    <scope>NUCLEOTIDE SEQUENCE</scope>
    <source>
        <strain evidence="3">DKR-6</strain>
    </source>
</reference>
<name>A0A934SSV0_9BURK</name>
<evidence type="ECO:0000256" key="1">
    <source>
        <dbReference type="SAM" id="MobiDB-lite"/>
    </source>
</evidence>
<dbReference type="InterPro" id="IPR009200">
    <property type="entry name" value="DUF1269_membrane"/>
</dbReference>
<evidence type="ECO:0000313" key="4">
    <source>
        <dbReference type="Proteomes" id="UP000622890"/>
    </source>
</evidence>
<feature type="compositionally biased region" description="Gly residues" evidence="1">
    <location>
        <begin position="165"/>
        <end position="175"/>
    </location>
</feature>
<proteinExistence type="predicted"/>
<feature type="compositionally biased region" description="Gly residues" evidence="1">
    <location>
        <begin position="195"/>
        <end position="205"/>
    </location>
</feature>
<dbReference type="Proteomes" id="UP000622890">
    <property type="component" value="Unassembled WGS sequence"/>
</dbReference>
<organism evidence="3 4">
    <name type="scientific">Noviherbaspirillum pedocola</name>
    <dbReference type="NCBI Taxonomy" id="2801341"/>
    <lineage>
        <taxon>Bacteria</taxon>
        <taxon>Pseudomonadati</taxon>
        <taxon>Pseudomonadota</taxon>
        <taxon>Betaproteobacteria</taxon>
        <taxon>Burkholderiales</taxon>
        <taxon>Oxalobacteraceae</taxon>
        <taxon>Noviherbaspirillum</taxon>
    </lineage>
</organism>
<dbReference type="Pfam" id="PF06897">
    <property type="entry name" value="DUF1269"/>
    <property type="match status" value="1"/>
</dbReference>
<accession>A0A934SSV0</accession>
<keyword evidence="4" id="KW-1185">Reference proteome</keyword>
<keyword evidence="2" id="KW-0812">Transmembrane</keyword>
<protein>
    <submittedName>
        <fullName evidence="3">DUF1269 domain-containing protein</fullName>
    </submittedName>
</protein>
<dbReference type="EMBL" id="JAEPBG010000002">
    <property type="protein sequence ID" value="MBK4734613.1"/>
    <property type="molecule type" value="Genomic_DNA"/>
</dbReference>
<keyword evidence="2" id="KW-0472">Membrane</keyword>
<feature type="transmembrane region" description="Helical" evidence="2">
    <location>
        <begin position="53"/>
        <end position="75"/>
    </location>
</feature>
<sequence length="205" mass="20824">MADLIAVAYSDTHKAEEVLSTLRRLQGEYLVDLEDAAYVTRDRDGRVRLTQAVNIPLLGAVSGIAWGGLIGLLFLNPLLGAAIGAGTGALTGAVSDYGINDDFMRGLGEKLQPGGSAIFILARRFTPDKFAAELARFGGTVLQTSLTRDTEAKLQQALSGTAGDSAGGTVAGVDGGTPFPRAGSADHAPATPGSSGTGIGPGVPT</sequence>
<keyword evidence="2" id="KW-1133">Transmembrane helix</keyword>
<feature type="region of interest" description="Disordered" evidence="1">
    <location>
        <begin position="159"/>
        <end position="205"/>
    </location>
</feature>
<evidence type="ECO:0000256" key="2">
    <source>
        <dbReference type="SAM" id="Phobius"/>
    </source>
</evidence>
<comment type="caution">
    <text evidence="3">The sequence shown here is derived from an EMBL/GenBank/DDBJ whole genome shotgun (WGS) entry which is preliminary data.</text>
</comment>
<evidence type="ECO:0000313" key="3">
    <source>
        <dbReference type="EMBL" id="MBK4734613.1"/>
    </source>
</evidence>